<protein>
    <submittedName>
        <fullName evidence="4">Maleylacetoacetate isomerase</fullName>
        <ecNumber evidence="4">5.2.1.2</ecNumber>
    </submittedName>
</protein>
<comment type="similarity">
    <text evidence="1">Belongs to the GST superfamily. Zeta family.</text>
</comment>
<evidence type="ECO:0000259" key="3">
    <source>
        <dbReference type="PROSITE" id="PS50405"/>
    </source>
</evidence>
<dbReference type="InterPro" id="IPR036282">
    <property type="entry name" value="Glutathione-S-Trfase_C_sf"/>
</dbReference>
<dbReference type="PANTHER" id="PTHR42673:SF4">
    <property type="entry name" value="MALEYLACETOACETATE ISOMERASE"/>
    <property type="match status" value="1"/>
</dbReference>
<dbReference type="GO" id="GO:0016034">
    <property type="term" value="F:maleylacetoacetate isomerase activity"/>
    <property type="evidence" value="ECO:0007669"/>
    <property type="project" value="UniProtKB-EC"/>
</dbReference>
<dbReference type="SFLD" id="SFLDG00358">
    <property type="entry name" value="Main_(cytGST)"/>
    <property type="match status" value="1"/>
</dbReference>
<dbReference type="InterPro" id="IPR036249">
    <property type="entry name" value="Thioredoxin-like_sf"/>
</dbReference>
<gene>
    <name evidence="4" type="primary">maiA</name>
    <name evidence="4" type="ORF">ACFO0A_05655</name>
</gene>
<feature type="domain" description="GST C-terminal" evidence="3">
    <location>
        <begin position="88"/>
        <end position="210"/>
    </location>
</feature>
<dbReference type="Gene3D" id="1.20.1050.10">
    <property type="match status" value="1"/>
</dbReference>
<dbReference type="RefSeq" id="WP_379537992.1">
    <property type="nucleotide sequence ID" value="NZ_JBHSDR010000003.1"/>
</dbReference>
<evidence type="ECO:0000256" key="1">
    <source>
        <dbReference type="ARBA" id="ARBA00010007"/>
    </source>
</evidence>
<keyword evidence="4" id="KW-0413">Isomerase</keyword>
<comment type="caution">
    <text evidence="4">The sequence shown here is derived from an EMBL/GenBank/DDBJ whole genome shotgun (WGS) entry which is preliminary data.</text>
</comment>
<dbReference type="InterPro" id="IPR010987">
    <property type="entry name" value="Glutathione-S-Trfase_C-like"/>
</dbReference>
<accession>A0ABV8RMB4</accession>
<evidence type="ECO:0000313" key="5">
    <source>
        <dbReference type="Proteomes" id="UP001595828"/>
    </source>
</evidence>
<name>A0ABV8RMB4_9SPHN</name>
<feature type="domain" description="GST N-terminal" evidence="2">
    <location>
        <begin position="2"/>
        <end position="83"/>
    </location>
</feature>
<evidence type="ECO:0000259" key="2">
    <source>
        <dbReference type="PROSITE" id="PS50404"/>
    </source>
</evidence>
<dbReference type="PROSITE" id="PS50405">
    <property type="entry name" value="GST_CTER"/>
    <property type="match status" value="1"/>
</dbReference>
<dbReference type="InterPro" id="IPR040079">
    <property type="entry name" value="Glutathione_S-Trfase"/>
</dbReference>
<dbReference type="Proteomes" id="UP001595828">
    <property type="component" value="Unassembled WGS sequence"/>
</dbReference>
<dbReference type="InterPro" id="IPR004045">
    <property type="entry name" value="Glutathione_S-Trfase_N"/>
</dbReference>
<dbReference type="InterPro" id="IPR034333">
    <property type="entry name" value="GST_Zeta_N"/>
</dbReference>
<dbReference type="SUPFAM" id="SSF47616">
    <property type="entry name" value="GST C-terminal domain-like"/>
    <property type="match status" value="1"/>
</dbReference>
<dbReference type="EC" id="5.2.1.2" evidence="4"/>
<sequence>MSGAVLHDYWRSSAAYRVRIVLNLKGVDYTAHPVDLRLGEQTHDDYLALNPQGLVPTLEIDGLVLTQSLAIIDYLDATHKDPPMVSSDPARRSRTLAQALVLAADTHPLNNLRVLNYLREEFGADEARVERWIQRWITSAFETLERDAPRDGFFGGDAPDLADVCLVPQMYSARRFNMDLQDFPRLLRIDAAMRALEPVARAAPEAVNPD</sequence>
<dbReference type="InterPro" id="IPR005955">
    <property type="entry name" value="GST_Zeta"/>
</dbReference>
<dbReference type="CDD" id="cd03042">
    <property type="entry name" value="GST_N_Zeta"/>
    <property type="match status" value="1"/>
</dbReference>
<evidence type="ECO:0000313" key="4">
    <source>
        <dbReference type="EMBL" id="MFC4294543.1"/>
    </source>
</evidence>
<organism evidence="4 5">
    <name type="scientific">Novosphingobium tardum</name>
    <dbReference type="NCBI Taxonomy" id="1538021"/>
    <lineage>
        <taxon>Bacteria</taxon>
        <taxon>Pseudomonadati</taxon>
        <taxon>Pseudomonadota</taxon>
        <taxon>Alphaproteobacteria</taxon>
        <taxon>Sphingomonadales</taxon>
        <taxon>Sphingomonadaceae</taxon>
        <taxon>Novosphingobium</taxon>
    </lineage>
</organism>
<dbReference type="SFLD" id="SFLDS00019">
    <property type="entry name" value="Glutathione_Transferase_(cytos"/>
    <property type="match status" value="1"/>
</dbReference>
<proteinExistence type="inferred from homology"/>
<dbReference type="Pfam" id="PF13409">
    <property type="entry name" value="GST_N_2"/>
    <property type="match status" value="1"/>
</dbReference>
<dbReference type="Gene3D" id="3.40.30.10">
    <property type="entry name" value="Glutaredoxin"/>
    <property type="match status" value="1"/>
</dbReference>
<dbReference type="PANTHER" id="PTHR42673">
    <property type="entry name" value="MALEYLACETOACETATE ISOMERASE"/>
    <property type="match status" value="1"/>
</dbReference>
<keyword evidence="5" id="KW-1185">Reference proteome</keyword>
<dbReference type="PROSITE" id="PS50404">
    <property type="entry name" value="GST_NTER"/>
    <property type="match status" value="1"/>
</dbReference>
<dbReference type="SUPFAM" id="SSF52833">
    <property type="entry name" value="Thioredoxin-like"/>
    <property type="match status" value="1"/>
</dbReference>
<dbReference type="EMBL" id="JBHSDR010000003">
    <property type="protein sequence ID" value="MFC4294543.1"/>
    <property type="molecule type" value="Genomic_DNA"/>
</dbReference>
<dbReference type="NCBIfam" id="TIGR01262">
    <property type="entry name" value="maiA"/>
    <property type="match status" value="1"/>
</dbReference>
<reference evidence="5" key="1">
    <citation type="journal article" date="2019" name="Int. J. Syst. Evol. Microbiol.">
        <title>The Global Catalogue of Microorganisms (GCM) 10K type strain sequencing project: providing services to taxonomists for standard genome sequencing and annotation.</title>
        <authorList>
            <consortium name="The Broad Institute Genomics Platform"/>
            <consortium name="The Broad Institute Genome Sequencing Center for Infectious Disease"/>
            <person name="Wu L."/>
            <person name="Ma J."/>
        </authorList>
    </citation>
    <scope>NUCLEOTIDE SEQUENCE [LARGE SCALE GENOMIC DNA]</scope>
    <source>
        <strain evidence="5">CGMCC 1.12989</strain>
    </source>
</reference>